<feature type="transmembrane region" description="Helical" evidence="2">
    <location>
        <begin position="175"/>
        <end position="194"/>
    </location>
</feature>
<feature type="region of interest" description="Disordered" evidence="1">
    <location>
        <begin position="1"/>
        <end position="23"/>
    </location>
</feature>
<feature type="transmembrane region" description="Helical" evidence="2">
    <location>
        <begin position="146"/>
        <end position="168"/>
    </location>
</feature>
<name>A0ABV3ZEE6_9BACT</name>
<keyword evidence="2" id="KW-1133">Transmembrane helix</keyword>
<accession>A0ABV3ZEE6</accession>
<dbReference type="EMBL" id="JAULBC010000003">
    <property type="protein sequence ID" value="MEX6688247.1"/>
    <property type="molecule type" value="Genomic_DNA"/>
</dbReference>
<dbReference type="RefSeq" id="WP_369329656.1">
    <property type="nucleotide sequence ID" value="NZ_JAULBC010000003.1"/>
</dbReference>
<feature type="transmembrane region" description="Helical" evidence="2">
    <location>
        <begin position="263"/>
        <end position="281"/>
    </location>
</feature>
<dbReference type="PANTHER" id="PTHR31061:SF24">
    <property type="entry name" value="LD22376P"/>
    <property type="match status" value="1"/>
</dbReference>
<evidence type="ECO:0000256" key="2">
    <source>
        <dbReference type="SAM" id="Phobius"/>
    </source>
</evidence>
<protein>
    <submittedName>
        <fullName evidence="3">DUF5009 domain-containing protein</fullName>
    </submittedName>
</protein>
<comment type="caution">
    <text evidence="3">The sequence shown here is derived from an EMBL/GenBank/DDBJ whole genome shotgun (WGS) entry which is preliminary data.</text>
</comment>
<evidence type="ECO:0000313" key="4">
    <source>
        <dbReference type="Proteomes" id="UP001560573"/>
    </source>
</evidence>
<reference evidence="3 4" key="1">
    <citation type="submission" date="2023-07" db="EMBL/GenBank/DDBJ databases">
        <authorList>
            <person name="Lian W.-H."/>
        </authorList>
    </citation>
    <scope>NUCLEOTIDE SEQUENCE [LARGE SCALE GENOMIC DNA]</scope>
    <source>
        <strain evidence="3 4">SYSU DXS3180</strain>
    </source>
</reference>
<feature type="transmembrane region" description="Helical" evidence="2">
    <location>
        <begin position="362"/>
        <end position="384"/>
    </location>
</feature>
<proteinExistence type="predicted"/>
<dbReference type="PANTHER" id="PTHR31061">
    <property type="entry name" value="LD22376P"/>
    <property type="match status" value="1"/>
</dbReference>
<feature type="transmembrane region" description="Helical" evidence="2">
    <location>
        <begin position="323"/>
        <end position="342"/>
    </location>
</feature>
<feature type="transmembrane region" description="Helical" evidence="2">
    <location>
        <begin position="86"/>
        <end position="104"/>
    </location>
</feature>
<keyword evidence="2" id="KW-0472">Membrane</keyword>
<feature type="transmembrane region" description="Helical" evidence="2">
    <location>
        <begin position="293"/>
        <end position="311"/>
    </location>
</feature>
<keyword evidence="2" id="KW-0812">Transmembrane</keyword>
<evidence type="ECO:0000313" key="3">
    <source>
        <dbReference type="EMBL" id="MEX6688247.1"/>
    </source>
</evidence>
<sequence>MEPRQADISMAEMKAPPVSTQPSSASNFINQRLYSLDALRGFDMFWIMGAESIFHELSKATGSPFWGAVANQLTHPAWNGFHMYDLIFPLFLFLAGVATPFSVGKELEKGKSRQQLLWRVIRRGLLLVLLGIIYNNGLQIKPIAEVRFGSVLGRIGLAYMFANIIYLYTKQRGQLIWFFSLVTGYWLLLKFNSAPGFPTGDLTMEGNFASYIDRLLMPGKLYLGIHDPEGLTSTIPAIGTGLLGIMAGNYLKRKDVSGNTKALRLAIAGVICLVIAQIWNLDFPINKNLWTSSFVFHVGGISLLFLSIFYFIIDVKGYKNWAFFFRIIGMNSILIYMSEHFINWEYSNNGFFKWLGQLVGNPFNAVVLAITYVLLKWLFLYFMYRKKVFLRV</sequence>
<gene>
    <name evidence="3" type="ORF">QTN47_12110</name>
</gene>
<feature type="transmembrane region" description="Helical" evidence="2">
    <location>
        <begin position="231"/>
        <end position="251"/>
    </location>
</feature>
<dbReference type="Proteomes" id="UP001560573">
    <property type="component" value="Unassembled WGS sequence"/>
</dbReference>
<organism evidence="3 4">
    <name type="scientific">Danxiaibacter flavus</name>
    <dbReference type="NCBI Taxonomy" id="3049108"/>
    <lineage>
        <taxon>Bacteria</taxon>
        <taxon>Pseudomonadati</taxon>
        <taxon>Bacteroidota</taxon>
        <taxon>Chitinophagia</taxon>
        <taxon>Chitinophagales</taxon>
        <taxon>Chitinophagaceae</taxon>
        <taxon>Danxiaibacter</taxon>
    </lineage>
</organism>
<evidence type="ECO:0000256" key="1">
    <source>
        <dbReference type="SAM" id="MobiDB-lite"/>
    </source>
</evidence>
<keyword evidence="4" id="KW-1185">Reference proteome</keyword>